<evidence type="ECO:0000256" key="2">
    <source>
        <dbReference type="SAM" id="SignalP"/>
    </source>
</evidence>
<feature type="signal peptide" evidence="2">
    <location>
        <begin position="1"/>
        <end position="19"/>
    </location>
</feature>
<organism evidence="3 4">
    <name type="scientific">Cardiobacterium valvarum F0432</name>
    <dbReference type="NCBI Taxonomy" id="797473"/>
    <lineage>
        <taxon>Bacteria</taxon>
        <taxon>Pseudomonadati</taxon>
        <taxon>Pseudomonadota</taxon>
        <taxon>Gammaproteobacteria</taxon>
        <taxon>Cardiobacteriales</taxon>
        <taxon>Cardiobacteriaceae</taxon>
        <taxon>Cardiobacterium</taxon>
    </lineage>
</organism>
<evidence type="ECO:0000256" key="1">
    <source>
        <dbReference type="SAM" id="Phobius"/>
    </source>
</evidence>
<dbReference type="STRING" id="797473.HMPREF9080_02152"/>
<evidence type="ECO:0000313" key="3">
    <source>
        <dbReference type="EMBL" id="EHM52742.1"/>
    </source>
</evidence>
<reference evidence="3 4" key="1">
    <citation type="submission" date="2011-08" db="EMBL/GenBank/DDBJ databases">
        <authorList>
            <person name="Weinstock G."/>
            <person name="Sodergren E."/>
            <person name="Clifton S."/>
            <person name="Fulton L."/>
            <person name="Fulton B."/>
            <person name="Courtney L."/>
            <person name="Fronick C."/>
            <person name="Harrison M."/>
            <person name="Strong C."/>
            <person name="Farmer C."/>
            <person name="Delahaunty K."/>
            <person name="Markovic C."/>
            <person name="Hall O."/>
            <person name="Minx P."/>
            <person name="Tomlinson C."/>
            <person name="Mitreva M."/>
            <person name="Hou S."/>
            <person name="Chen J."/>
            <person name="Wollam A."/>
            <person name="Pepin K.H."/>
            <person name="Johnson M."/>
            <person name="Bhonagiri V."/>
            <person name="Zhang X."/>
            <person name="Suruliraj S."/>
            <person name="Warren W."/>
            <person name="Chinwalla A."/>
            <person name="Mardis E.R."/>
            <person name="Wilson R.K."/>
        </authorList>
    </citation>
    <scope>NUCLEOTIDE SEQUENCE [LARGE SCALE GENOMIC DNA]</scope>
    <source>
        <strain evidence="3 4">F0432</strain>
    </source>
</reference>
<dbReference type="InterPro" id="IPR018682">
    <property type="entry name" value="DUF2167_membr"/>
</dbReference>
<evidence type="ECO:0008006" key="5">
    <source>
        <dbReference type="Google" id="ProtNLM"/>
    </source>
</evidence>
<keyword evidence="1" id="KW-0812">Transmembrane</keyword>
<keyword evidence="2" id="KW-0732">Signal</keyword>
<comment type="caution">
    <text evidence="3">The sequence shown here is derived from an EMBL/GenBank/DDBJ whole genome shotgun (WGS) entry which is preliminary data.</text>
</comment>
<feature type="chain" id="PRO_5003529606" description="Membrane-anchored protein" evidence="2">
    <location>
        <begin position="20"/>
        <end position="291"/>
    </location>
</feature>
<protein>
    <recommendedName>
        <fullName evidence="5">Membrane-anchored protein</fullName>
    </recommendedName>
</protein>
<gene>
    <name evidence="3" type="ORF">HMPREF9080_02152</name>
</gene>
<accession>G9ZH95</accession>
<proteinExistence type="predicted"/>
<sequence length="291" mass="32432">MKKWLMIAAFFVIAVPLWAQKSDAELEALIMQNSQVGPQTIDLGSEATLQLPAGMTFIKKDAANKIMEAYGNGSDPDRYGIIMGDEGWFADLNYVDSGHIKDDDAQQLKGDKIMKMMKDAEKEGNKSRRERGVPELYLDGWAQEPSYDSTNHRLIWAVKVHSSNDPSPTINYSIITLGRKGMMDMTIVNSEDKLNEIKTSANELLAAITFKDGNRYSDFNPTTDKIAEYGLTALVAGGLAAKKFGLFAIIGAFILKFAKIFFIAGVALLVGLKKLFSIRRRRDEDDDDDWK</sequence>
<evidence type="ECO:0000313" key="4">
    <source>
        <dbReference type="Proteomes" id="UP000004750"/>
    </source>
</evidence>
<dbReference type="EMBL" id="AGCM01000124">
    <property type="protein sequence ID" value="EHM52742.1"/>
    <property type="molecule type" value="Genomic_DNA"/>
</dbReference>
<feature type="transmembrane region" description="Helical" evidence="1">
    <location>
        <begin position="244"/>
        <end position="272"/>
    </location>
</feature>
<dbReference type="Proteomes" id="UP000004750">
    <property type="component" value="Unassembled WGS sequence"/>
</dbReference>
<dbReference type="RefSeq" id="WP_006986148.1">
    <property type="nucleotide sequence ID" value="NZ_JH417946.1"/>
</dbReference>
<name>G9ZH95_9GAMM</name>
<dbReference type="AlphaFoldDB" id="G9ZH95"/>
<keyword evidence="1" id="KW-1133">Transmembrane helix</keyword>
<dbReference type="HOGENOM" id="CLU_060300_0_0_6"/>
<dbReference type="Pfam" id="PF09935">
    <property type="entry name" value="DUF2167"/>
    <property type="match status" value="1"/>
</dbReference>
<keyword evidence="1" id="KW-0472">Membrane</keyword>